<dbReference type="AlphaFoldDB" id="A0A151IH78"/>
<evidence type="ECO:0000313" key="2">
    <source>
        <dbReference type="Proteomes" id="UP000078542"/>
    </source>
</evidence>
<dbReference type="EMBL" id="KQ977626">
    <property type="protein sequence ID" value="KYN01218.1"/>
    <property type="molecule type" value="Genomic_DNA"/>
</dbReference>
<name>A0A151IH78_9HYME</name>
<reference evidence="1 2" key="1">
    <citation type="submission" date="2016-03" db="EMBL/GenBank/DDBJ databases">
        <title>Cyphomyrmex costatus WGS genome.</title>
        <authorList>
            <person name="Nygaard S."/>
            <person name="Hu H."/>
            <person name="Boomsma J."/>
            <person name="Zhang G."/>
        </authorList>
    </citation>
    <scope>NUCLEOTIDE SEQUENCE [LARGE SCALE GENOMIC DNA]</scope>
    <source>
        <strain evidence="1">MS0001</strain>
        <tissue evidence="1">Whole body</tissue>
    </source>
</reference>
<gene>
    <name evidence="1" type="ORF">ALC62_07994</name>
</gene>
<protein>
    <submittedName>
        <fullName evidence="1">Uncharacterized protein</fullName>
    </submittedName>
</protein>
<evidence type="ECO:0000313" key="1">
    <source>
        <dbReference type="EMBL" id="KYN01218.1"/>
    </source>
</evidence>
<dbReference type="Proteomes" id="UP000078542">
    <property type="component" value="Unassembled WGS sequence"/>
</dbReference>
<organism evidence="1 2">
    <name type="scientific">Cyphomyrmex costatus</name>
    <dbReference type="NCBI Taxonomy" id="456900"/>
    <lineage>
        <taxon>Eukaryota</taxon>
        <taxon>Metazoa</taxon>
        <taxon>Ecdysozoa</taxon>
        <taxon>Arthropoda</taxon>
        <taxon>Hexapoda</taxon>
        <taxon>Insecta</taxon>
        <taxon>Pterygota</taxon>
        <taxon>Neoptera</taxon>
        <taxon>Endopterygota</taxon>
        <taxon>Hymenoptera</taxon>
        <taxon>Apocrita</taxon>
        <taxon>Aculeata</taxon>
        <taxon>Formicoidea</taxon>
        <taxon>Formicidae</taxon>
        <taxon>Myrmicinae</taxon>
        <taxon>Cyphomyrmex</taxon>
    </lineage>
</organism>
<feature type="non-terminal residue" evidence="1">
    <location>
        <position position="1"/>
    </location>
</feature>
<keyword evidence="2" id="KW-1185">Reference proteome</keyword>
<accession>A0A151IH78</accession>
<sequence>DFDKDLYCLERPLWPNDNVYIPREKSNWNVATHHLRRAIGFQCPREILWIKTLVAFNHRAQFYGASVKKKITLKMEDLLYGTTSIDTLEAYQAWEIKCVEYLDYLREVCRNTSQPISTGLINSSIAKIARLEYVRSTLRPRFVHEGSGHAESSKTGLSWMEIESAFNNRVLTVNLQRHACLKVNTTFNGEFVADDKRSFKSITTKNHELYGASDLKEWYDEHVMDAILSDLEEFQERDSGWALSRILNLIVNVNKFNPMHGGSR</sequence>
<proteinExistence type="predicted"/>